<dbReference type="Proteomes" id="UP000007842">
    <property type="component" value="Chromosome"/>
</dbReference>
<proteinExistence type="predicted"/>
<protein>
    <submittedName>
        <fullName evidence="2">Uncharacterized protein</fullName>
    </submittedName>
</protein>
<keyword evidence="3" id="KW-1185">Reference proteome</keyword>
<organism evidence="2 3">
    <name type="scientific">Streptantibioticus cattleyicolor (strain ATCC 35852 / DSM 46488 / JCM 4925 / NBRC 14057 / NRRL 8057)</name>
    <name type="common">Streptomyces cattleya</name>
    <dbReference type="NCBI Taxonomy" id="1003195"/>
    <lineage>
        <taxon>Bacteria</taxon>
        <taxon>Bacillati</taxon>
        <taxon>Actinomycetota</taxon>
        <taxon>Actinomycetes</taxon>
        <taxon>Kitasatosporales</taxon>
        <taxon>Streptomycetaceae</taxon>
        <taxon>Streptantibioticus</taxon>
    </lineage>
</organism>
<feature type="compositionally biased region" description="Low complexity" evidence="1">
    <location>
        <begin position="403"/>
        <end position="416"/>
    </location>
</feature>
<feature type="region of interest" description="Disordered" evidence="1">
    <location>
        <begin position="287"/>
        <end position="466"/>
    </location>
</feature>
<sequence length="681" mass="68021">MLLLASAPPGRHRVLDTEAALAQLAAVPPGRLTGSAAGTSVVQLVDPVDANTVTTHLRTAAAAPGPLLVHVCGQLTFDRRQRLPHLTLGRTTQATVRYTALPWHWLAAAFQGRPPGTTTVLVDVVADAGAWPRLAAEPDLLTRELAAGGAAVHGLLGPPPAKRTTAPCGYTKALAELLRTTAHRPGTAALHHDALAATPGLTGHEIPLSALPSLPAAHLAPAVPLAVGDGGAVPAPSGPPVWESFVAEVEVAPAVSQGAAVPLARPEESVGDRGAVPAPPAVSAVPPVRLVKSSDEEPATAGARAGSDAVPAAGEGAVVPPARPGESVGDRDALPAPSGPPVRDVVSAESSVAEADGGPAPDGGATLPPARPGESVGDRDALPAPSGPPVRDVVSAESSVAEADGGPAPDGGATLPPARPGESVGDRDALPAPSGPPVRDVVSAEAGEGAAGPSARPEESPAAEAVPAPVVPSARPGEGGVAAAPAVGLPAGAGAEAGSRAADPIAVAQAYAAEQAAPAPLVVPLPPSVPPGARRGDPHALIRDAARAGRHGEAAAIAAAWEQEALRAGGPGSPDAIHWVEVRADLAMLSGDTARACELWMTAASARLSAGQDAREDAVADAVDRAHHCWTRIADHRRARAVAAELLRLRTRVPGRRPGALQALRQRMELLDTAPDGDPVR</sequence>
<evidence type="ECO:0000313" key="2">
    <source>
        <dbReference type="EMBL" id="AEW97432.1"/>
    </source>
</evidence>
<evidence type="ECO:0000313" key="3">
    <source>
        <dbReference type="Proteomes" id="UP000007842"/>
    </source>
</evidence>
<dbReference type="eggNOG" id="COG4249">
    <property type="taxonomic scope" value="Bacteria"/>
</dbReference>
<evidence type="ECO:0000256" key="1">
    <source>
        <dbReference type="SAM" id="MobiDB-lite"/>
    </source>
</evidence>
<feature type="compositionally biased region" description="Low complexity" evidence="1">
    <location>
        <begin position="309"/>
        <end position="320"/>
    </location>
</feature>
<feature type="compositionally biased region" description="Low complexity" evidence="1">
    <location>
        <begin position="443"/>
        <end position="466"/>
    </location>
</feature>
<dbReference type="EMBL" id="CP003219">
    <property type="protein sequence ID" value="AEW97432.1"/>
    <property type="molecule type" value="Genomic_DNA"/>
</dbReference>
<dbReference type="KEGG" id="scy:SCATT_50610"/>
<dbReference type="AlphaFoldDB" id="G8X3R0"/>
<feature type="compositionally biased region" description="Low complexity" evidence="1">
    <location>
        <begin position="355"/>
        <end position="368"/>
    </location>
</feature>
<dbReference type="HOGENOM" id="CLU_025783_0_0_11"/>
<dbReference type="PATRIC" id="fig|1003195.29.peg.5049"/>
<dbReference type="STRING" id="1003195.SCATT_50610"/>
<accession>G8X3R0</accession>
<name>G8X3R0_STREN</name>
<gene>
    <name evidence="2" type="ordered locus">SCATT_50610</name>
</gene>
<reference evidence="3" key="1">
    <citation type="submission" date="2011-12" db="EMBL/GenBank/DDBJ databases">
        <title>Complete genome sequence of Streptomyces cattleya strain DSM 46488.</title>
        <authorList>
            <person name="Ou H.-Y."/>
            <person name="Li P."/>
            <person name="Zhao C."/>
            <person name="O'Hagan D."/>
            <person name="Deng Z."/>
        </authorList>
    </citation>
    <scope>NUCLEOTIDE SEQUENCE [LARGE SCALE GENOMIC DNA]</scope>
    <source>
        <strain evidence="3">ATCC 35852 / DSM 46488 / JCM 4925 / NBRC 14057 / NRRL 8057</strain>
    </source>
</reference>